<comment type="function">
    <text evidence="5">Monothiol glutaredoxin involved in the biogenesis of iron-sulfur clusters. Binds one iron-sulfur cluster per dimer. The iron-sulfur cluster is bound between subunits, and is complexed by a bound glutathione and a cysteine residue from each subunit.</text>
</comment>
<dbReference type="RefSeq" id="XP_001836718.1">
    <property type="nucleotide sequence ID" value="XM_001836666.2"/>
</dbReference>
<dbReference type="OMA" id="WAEPCKT"/>
<dbReference type="EMBL" id="AACS02000004">
    <property type="protein sequence ID" value="EAU85130.1"/>
    <property type="molecule type" value="Genomic_DNA"/>
</dbReference>
<evidence type="ECO:0000256" key="2">
    <source>
        <dbReference type="ARBA" id="ARBA00022723"/>
    </source>
</evidence>
<dbReference type="FunFam" id="3.40.30.10:FF:000012">
    <property type="entry name" value="Monothiol glutaredoxin"/>
    <property type="match status" value="1"/>
</dbReference>
<dbReference type="GO" id="GO:0005634">
    <property type="term" value="C:nucleus"/>
    <property type="evidence" value="ECO:0007669"/>
    <property type="project" value="TreeGrafter"/>
</dbReference>
<feature type="region of interest" description="Disordered" evidence="6">
    <location>
        <begin position="101"/>
        <end position="143"/>
    </location>
</feature>
<name>A8NVH9_COPC7</name>
<dbReference type="GO" id="GO:0015036">
    <property type="term" value="F:disulfide oxidoreductase activity"/>
    <property type="evidence" value="ECO:0007669"/>
    <property type="project" value="UniProtKB-ARBA"/>
</dbReference>
<dbReference type="PROSITE" id="PS51354">
    <property type="entry name" value="GLUTAREDOXIN_2"/>
    <property type="match status" value="1"/>
</dbReference>
<feature type="domain" description="Thioredoxin" evidence="7">
    <location>
        <begin position="1"/>
        <end position="110"/>
    </location>
</feature>
<evidence type="ECO:0000256" key="5">
    <source>
        <dbReference type="ARBA" id="ARBA00055846"/>
    </source>
</evidence>
<keyword evidence="9" id="KW-1185">Reference proteome</keyword>
<keyword evidence="2" id="KW-0479">Metal-binding</keyword>
<dbReference type="GO" id="GO:0046872">
    <property type="term" value="F:metal ion binding"/>
    <property type="evidence" value="ECO:0007669"/>
    <property type="project" value="UniProtKB-KW"/>
</dbReference>
<protein>
    <submittedName>
        <fullName evidence="8">Thioredoxin</fullName>
    </submittedName>
</protein>
<gene>
    <name evidence="8" type="ORF">CC1G_08103</name>
</gene>
<evidence type="ECO:0000259" key="7">
    <source>
        <dbReference type="PROSITE" id="PS51352"/>
    </source>
</evidence>
<dbReference type="CDD" id="cd02984">
    <property type="entry name" value="TRX_PICOT"/>
    <property type="match status" value="1"/>
</dbReference>
<dbReference type="AlphaFoldDB" id="A8NVH9"/>
<evidence type="ECO:0000313" key="8">
    <source>
        <dbReference type="EMBL" id="EAU85130.1"/>
    </source>
</evidence>
<evidence type="ECO:0000256" key="6">
    <source>
        <dbReference type="SAM" id="MobiDB-lite"/>
    </source>
</evidence>
<feature type="compositionally biased region" description="Polar residues" evidence="6">
    <location>
        <begin position="101"/>
        <end position="133"/>
    </location>
</feature>
<dbReference type="GO" id="GO:0005829">
    <property type="term" value="C:cytosol"/>
    <property type="evidence" value="ECO:0007669"/>
    <property type="project" value="TreeGrafter"/>
</dbReference>
<dbReference type="Pfam" id="PF00462">
    <property type="entry name" value="Glutaredoxin"/>
    <property type="match status" value="1"/>
</dbReference>
<sequence length="241" mass="26793">MATQNLYDVQSPEHFQQLLSADLNRVSVLNFWAPFADPCKQMNEIFKELAGKYPAALFLQIQAEDQADITDSFEIEAVPTFLLLRGHTLLKRISGADAPTLTQSVQKHATSPAYSPLSKTDQQPAKATDSSAPAQPEETQEQLEERCKKLMNQSKVVLFMKGDPQTPRCGFSRKIVALLQEQNVQFTTFDILTDEAVRQGLKTINNWPTYPQLIINGELVGGLDIVKEMVETGELAEVLAA</sequence>
<organism evidence="8 9">
    <name type="scientific">Coprinopsis cinerea (strain Okayama-7 / 130 / ATCC MYA-4618 / FGSC 9003)</name>
    <name type="common">Inky cap fungus</name>
    <name type="synonym">Hormographiella aspergillata</name>
    <dbReference type="NCBI Taxonomy" id="240176"/>
    <lineage>
        <taxon>Eukaryota</taxon>
        <taxon>Fungi</taxon>
        <taxon>Dikarya</taxon>
        <taxon>Basidiomycota</taxon>
        <taxon>Agaricomycotina</taxon>
        <taxon>Agaricomycetes</taxon>
        <taxon>Agaricomycetidae</taxon>
        <taxon>Agaricales</taxon>
        <taxon>Agaricineae</taxon>
        <taxon>Psathyrellaceae</taxon>
        <taxon>Coprinopsis</taxon>
    </lineage>
</organism>
<dbReference type="FunCoup" id="A8NVH9">
    <property type="interactions" value="412"/>
</dbReference>
<dbReference type="InterPro" id="IPR004480">
    <property type="entry name" value="Monothiol_GRX-rel"/>
</dbReference>
<comment type="caution">
    <text evidence="8">The sequence shown here is derived from an EMBL/GenBank/DDBJ whole genome shotgun (WGS) entry which is preliminary data.</text>
</comment>
<dbReference type="CDD" id="cd03028">
    <property type="entry name" value="GRX_PICOT_like"/>
    <property type="match status" value="1"/>
</dbReference>
<dbReference type="NCBIfam" id="TIGR00365">
    <property type="entry name" value="Grx4 family monothiol glutaredoxin"/>
    <property type="match status" value="1"/>
</dbReference>
<dbReference type="InterPro" id="IPR002109">
    <property type="entry name" value="Glutaredoxin"/>
</dbReference>
<dbReference type="VEuPathDB" id="FungiDB:CC1G_08103"/>
<dbReference type="GO" id="GO:0051537">
    <property type="term" value="F:2 iron, 2 sulfur cluster binding"/>
    <property type="evidence" value="ECO:0007669"/>
    <property type="project" value="TreeGrafter"/>
</dbReference>
<evidence type="ECO:0000313" key="9">
    <source>
        <dbReference type="Proteomes" id="UP000001861"/>
    </source>
</evidence>
<evidence type="ECO:0000256" key="1">
    <source>
        <dbReference type="ARBA" id="ARBA00009630"/>
    </source>
</evidence>
<dbReference type="GeneID" id="6013269"/>
<dbReference type="GO" id="GO:0006879">
    <property type="term" value="P:intracellular iron ion homeostasis"/>
    <property type="evidence" value="ECO:0007669"/>
    <property type="project" value="TreeGrafter"/>
</dbReference>
<dbReference type="Pfam" id="PF00085">
    <property type="entry name" value="Thioredoxin"/>
    <property type="match status" value="1"/>
</dbReference>
<dbReference type="SUPFAM" id="SSF52833">
    <property type="entry name" value="Thioredoxin-like"/>
    <property type="match status" value="2"/>
</dbReference>
<comment type="similarity">
    <text evidence="1">Belongs to the glutaredoxin family. Monothiol subfamily.</text>
</comment>
<dbReference type="InterPro" id="IPR036249">
    <property type="entry name" value="Thioredoxin-like_sf"/>
</dbReference>
<dbReference type="InParanoid" id="A8NVH9"/>
<evidence type="ECO:0000256" key="4">
    <source>
        <dbReference type="ARBA" id="ARBA00023014"/>
    </source>
</evidence>
<dbReference type="PANTHER" id="PTHR10293">
    <property type="entry name" value="GLUTAREDOXIN FAMILY MEMBER"/>
    <property type="match status" value="1"/>
</dbReference>
<dbReference type="KEGG" id="cci:CC1G_08103"/>
<dbReference type="STRING" id="240176.A8NVH9"/>
<keyword evidence="3" id="KW-0408">Iron</keyword>
<evidence type="ECO:0000256" key="3">
    <source>
        <dbReference type="ARBA" id="ARBA00023004"/>
    </source>
</evidence>
<reference evidence="8 9" key="1">
    <citation type="journal article" date="2010" name="Proc. Natl. Acad. Sci. U.S.A.">
        <title>Insights into evolution of multicellular fungi from the assembled chromosomes of the mushroom Coprinopsis cinerea (Coprinus cinereus).</title>
        <authorList>
            <person name="Stajich J.E."/>
            <person name="Wilke S.K."/>
            <person name="Ahren D."/>
            <person name="Au C.H."/>
            <person name="Birren B.W."/>
            <person name="Borodovsky M."/>
            <person name="Burns C."/>
            <person name="Canback B."/>
            <person name="Casselton L.A."/>
            <person name="Cheng C.K."/>
            <person name="Deng J."/>
            <person name="Dietrich F.S."/>
            <person name="Fargo D.C."/>
            <person name="Farman M.L."/>
            <person name="Gathman A.C."/>
            <person name="Goldberg J."/>
            <person name="Guigo R."/>
            <person name="Hoegger P.J."/>
            <person name="Hooker J.B."/>
            <person name="Huggins A."/>
            <person name="James T.Y."/>
            <person name="Kamada T."/>
            <person name="Kilaru S."/>
            <person name="Kodira C."/>
            <person name="Kues U."/>
            <person name="Kupfer D."/>
            <person name="Kwan H.S."/>
            <person name="Lomsadze A."/>
            <person name="Li W."/>
            <person name="Lilly W.W."/>
            <person name="Ma L.J."/>
            <person name="Mackey A.J."/>
            <person name="Manning G."/>
            <person name="Martin F."/>
            <person name="Muraguchi H."/>
            <person name="Natvig D.O."/>
            <person name="Palmerini H."/>
            <person name="Ramesh M.A."/>
            <person name="Rehmeyer C.J."/>
            <person name="Roe B.A."/>
            <person name="Shenoy N."/>
            <person name="Stanke M."/>
            <person name="Ter-Hovhannisyan V."/>
            <person name="Tunlid A."/>
            <person name="Velagapudi R."/>
            <person name="Vision T.J."/>
            <person name="Zeng Q."/>
            <person name="Zolan M.E."/>
            <person name="Pukkila P.J."/>
        </authorList>
    </citation>
    <scope>NUCLEOTIDE SEQUENCE [LARGE SCALE GENOMIC DNA]</scope>
    <source>
        <strain evidence="9">Okayama-7 / 130 / ATCC MYA-4618 / FGSC 9003</strain>
    </source>
</reference>
<dbReference type="FunFam" id="3.40.30.10:FF:000092">
    <property type="entry name" value="Monothiol glutaredoxin"/>
    <property type="match status" value="1"/>
</dbReference>
<keyword evidence="4" id="KW-0411">Iron-sulfur</keyword>
<dbReference type="PANTHER" id="PTHR10293:SF73">
    <property type="entry name" value="GLUTAREDOXIN-3"/>
    <property type="match status" value="1"/>
</dbReference>
<dbReference type="Gene3D" id="3.40.30.10">
    <property type="entry name" value="Glutaredoxin"/>
    <property type="match status" value="2"/>
</dbReference>
<dbReference type="Proteomes" id="UP000001861">
    <property type="component" value="Unassembled WGS sequence"/>
</dbReference>
<dbReference type="OrthoDB" id="415696at2759"/>
<dbReference type="InterPro" id="IPR033658">
    <property type="entry name" value="GRX_PICOT-like"/>
</dbReference>
<proteinExistence type="inferred from homology"/>
<dbReference type="PROSITE" id="PS51352">
    <property type="entry name" value="THIOREDOXIN_2"/>
    <property type="match status" value="1"/>
</dbReference>
<accession>A8NVH9</accession>
<dbReference type="InterPro" id="IPR013766">
    <property type="entry name" value="Thioredoxin_domain"/>
</dbReference>
<dbReference type="eggNOG" id="KOG0911">
    <property type="taxonomic scope" value="Eukaryota"/>
</dbReference>